<dbReference type="InterPro" id="IPR000709">
    <property type="entry name" value="Leu_Ile_Val-bd"/>
</dbReference>
<keyword evidence="2" id="KW-0813">Transport</keyword>
<dbReference type="PROSITE" id="PS51257">
    <property type="entry name" value="PROKAR_LIPOPROTEIN"/>
    <property type="match status" value="1"/>
</dbReference>
<reference evidence="7" key="2">
    <citation type="submission" date="2022-05" db="EMBL/GenBank/DDBJ databases">
        <authorList>
            <person name="Kim J.-S."/>
            <person name="Lee K."/>
            <person name="Suh M."/>
            <person name="Eom M."/>
            <person name="Kim J.-S."/>
            <person name="Kim D.-S."/>
            <person name="Ko S.-H."/>
            <person name="Shin Y."/>
            <person name="Lee J.-S."/>
        </authorList>
    </citation>
    <scope>NUCLEOTIDE SEQUENCE</scope>
    <source>
        <strain evidence="7">N237</strain>
    </source>
</reference>
<feature type="chain" id="PRO_5045582659" evidence="5">
    <location>
        <begin position="34"/>
        <end position="430"/>
    </location>
</feature>
<dbReference type="PANTHER" id="PTHR30483">
    <property type="entry name" value="LEUCINE-SPECIFIC-BINDING PROTEIN"/>
    <property type="match status" value="1"/>
</dbReference>
<dbReference type="EMBL" id="CP097332">
    <property type="protein sequence ID" value="UQX88965.1"/>
    <property type="molecule type" value="Genomic_DNA"/>
</dbReference>
<dbReference type="PRINTS" id="PR00337">
    <property type="entry name" value="LEUILEVALBP"/>
</dbReference>
<dbReference type="InterPro" id="IPR051010">
    <property type="entry name" value="BCAA_transport"/>
</dbReference>
<feature type="signal peptide" evidence="5">
    <location>
        <begin position="1"/>
        <end position="33"/>
    </location>
</feature>
<evidence type="ECO:0000256" key="3">
    <source>
        <dbReference type="ARBA" id="ARBA00022729"/>
    </source>
</evidence>
<keyword evidence="8" id="KW-1185">Reference proteome</keyword>
<evidence type="ECO:0000256" key="5">
    <source>
        <dbReference type="SAM" id="SignalP"/>
    </source>
</evidence>
<feature type="domain" description="Leucine-binding protein" evidence="6">
    <location>
        <begin position="49"/>
        <end position="409"/>
    </location>
</feature>
<comment type="similarity">
    <text evidence="1">Belongs to the leucine-binding protein family.</text>
</comment>
<sequence>MIDTRSSRRTVRRTIAVCAVAALAVTACSKSTASGGSGGAAKGGGTGDIHVTVLGSYTGAYAQIGTALYNGAAAGAATVNAGGGINGRKLVLDKVDTKGDPADAVPVFQQELATHHPVAVIGPTTLEIFGIQPIVDRNKIPDFFNGGSTAFDKNTDPWVWRINPSDSQLALALALQARAAGINKAAILFTSEASQQSLEPFLKNDFTKLGGTVTTVVNVTPGVSSYNSEIVGLLASHPQAILGQLDPPTAATFFSQLRTQVGTTMPFYGTDVTAGADWIKAVGASYAHAAVTSVQGGTPTNAAGDAFAAQYKALFNDQPLGGANYTYDGVIDLALSITAGKSTTPADITANLPSVSNPPATPCFTYASCVSEIKSGGKSNYEGASGPMDFDPNHNVSGPWDVVKADDKGNLKTITTITAAAVSAAESKVQ</sequence>
<proteinExistence type="inferred from homology"/>
<gene>
    <name evidence="7" type="ORF">M6D93_02955</name>
</gene>
<dbReference type="SUPFAM" id="SSF53822">
    <property type="entry name" value="Periplasmic binding protein-like I"/>
    <property type="match status" value="1"/>
</dbReference>
<dbReference type="InterPro" id="IPR028081">
    <property type="entry name" value="Leu-bd"/>
</dbReference>
<reference evidence="7" key="1">
    <citation type="journal article" date="2018" name="Int. J. Syst. Evol. Microbiol.">
        <title>Jatrophihabitans telluris sp. nov., isolated from sediment soil of lava forest wetlands and the emended description of the genus Jatrophihabitans.</title>
        <authorList>
            <person name="Lee K.C."/>
            <person name="Suh M.K."/>
            <person name="Eom M.K."/>
            <person name="Kim K.K."/>
            <person name="Kim J.S."/>
            <person name="Kim D.S."/>
            <person name="Ko S.H."/>
            <person name="Shin Y.K."/>
            <person name="Lee J.S."/>
        </authorList>
    </citation>
    <scope>NUCLEOTIDE SEQUENCE</scope>
    <source>
        <strain evidence="7">N237</strain>
    </source>
</reference>
<dbReference type="RefSeq" id="WP_249772861.1">
    <property type="nucleotide sequence ID" value="NZ_CP097332.1"/>
</dbReference>
<dbReference type="PANTHER" id="PTHR30483:SF6">
    <property type="entry name" value="PERIPLASMIC BINDING PROTEIN OF ABC TRANSPORTER FOR NATURAL AMINO ACIDS"/>
    <property type="match status" value="1"/>
</dbReference>
<evidence type="ECO:0000259" key="6">
    <source>
        <dbReference type="Pfam" id="PF13458"/>
    </source>
</evidence>
<organism evidence="7 8">
    <name type="scientific">Jatrophihabitans telluris</name>
    <dbReference type="NCBI Taxonomy" id="2038343"/>
    <lineage>
        <taxon>Bacteria</taxon>
        <taxon>Bacillati</taxon>
        <taxon>Actinomycetota</taxon>
        <taxon>Actinomycetes</taxon>
        <taxon>Jatrophihabitantales</taxon>
        <taxon>Jatrophihabitantaceae</taxon>
        <taxon>Jatrophihabitans</taxon>
    </lineage>
</organism>
<evidence type="ECO:0000313" key="8">
    <source>
        <dbReference type="Proteomes" id="UP001056336"/>
    </source>
</evidence>
<dbReference type="InterPro" id="IPR028082">
    <property type="entry name" value="Peripla_BP_I"/>
</dbReference>
<evidence type="ECO:0000256" key="2">
    <source>
        <dbReference type="ARBA" id="ARBA00022448"/>
    </source>
</evidence>
<keyword evidence="4" id="KW-0029">Amino-acid transport</keyword>
<dbReference type="Gene3D" id="3.40.50.2300">
    <property type="match status" value="2"/>
</dbReference>
<keyword evidence="3 5" id="KW-0732">Signal</keyword>
<evidence type="ECO:0000256" key="4">
    <source>
        <dbReference type="ARBA" id="ARBA00022970"/>
    </source>
</evidence>
<protein>
    <submittedName>
        <fullName evidence="7">ABC transporter substrate-binding protein</fullName>
    </submittedName>
</protein>
<dbReference type="Pfam" id="PF13458">
    <property type="entry name" value="Peripla_BP_6"/>
    <property type="match status" value="1"/>
</dbReference>
<name>A0ABY4R1F8_9ACTN</name>
<evidence type="ECO:0000313" key="7">
    <source>
        <dbReference type="EMBL" id="UQX88965.1"/>
    </source>
</evidence>
<evidence type="ECO:0000256" key="1">
    <source>
        <dbReference type="ARBA" id="ARBA00010062"/>
    </source>
</evidence>
<dbReference type="Proteomes" id="UP001056336">
    <property type="component" value="Chromosome"/>
</dbReference>
<accession>A0ABY4R1F8</accession>